<keyword evidence="2" id="KW-1185">Reference proteome</keyword>
<organism evidence="1 2">
    <name type="scientific">Pseudarthrobacter defluvii</name>
    <dbReference type="NCBI Taxonomy" id="410837"/>
    <lineage>
        <taxon>Bacteria</taxon>
        <taxon>Bacillati</taxon>
        <taxon>Actinomycetota</taxon>
        <taxon>Actinomycetes</taxon>
        <taxon>Micrococcales</taxon>
        <taxon>Micrococcaceae</taxon>
        <taxon>Pseudarthrobacter</taxon>
    </lineage>
</organism>
<evidence type="ECO:0000313" key="2">
    <source>
        <dbReference type="Proteomes" id="UP001226389"/>
    </source>
</evidence>
<accession>A0ABT9UE06</accession>
<gene>
    <name evidence="1" type="ORF">J2T22_001048</name>
</gene>
<name>A0ABT9UE06_9MICC</name>
<evidence type="ECO:0000313" key="1">
    <source>
        <dbReference type="EMBL" id="MDQ0117875.1"/>
    </source>
</evidence>
<protein>
    <submittedName>
        <fullName evidence="1">Uncharacterized protein</fullName>
    </submittedName>
</protein>
<comment type="caution">
    <text evidence="1">The sequence shown here is derived from an EMBL/GenBank/DDBJ whole genome shotgun (WGS) entry which is preliminary data.</text>
</comment>
<dbReference type="RefSeq" id="WP_307488629.1">
    <property type="nucleotide sequence ID" value="NZ_JAUSSY010000003.1"/>
</dbReference>
<dbReference type="Proteomes" id="UP001226389">
    <property type="component" value="Unassembled WGS sequence"/>
</dbReference>
<dbReference type="EMBL" id="JAUSSY010000003">
    <property type="protein sequence ID" value="MDQ0117875.1"/>
    <property type="molecule type" value="Genomic_DNA"/>
</dbReference>
<proteinExistence type="predicted"/>
<reference evidence="1 2" key="1">
    <citation type="submission" date="2023-07" db="EMBL/GenBank/DDBJ databases">
        <title>Sorghum-associated microbial communities from plants grown in Nebraska, USA.</title>
        <authorList>
            <person name="Schachtman D."/>
        </authorList>
    </citation>
    <scope>NUCLEOTIDE SEQUENCE [LARGE SCALE GENOMIC DNA]</scope>
    <source>
        <strain evidence="1 2">DS994</strain>
    </source>
</reference>
<sequence>MAQSFARYDGLRAELIAALEQRLPGISWTVHLPASVNKLADGRCFFATRTMVSSADVVEPSHRFADIFSAGDPVLAKYGFPAFGGTDPTPGGWTVARSANAAGAIVSIESKSPAYLYIGAPVDSATCDPAELPEP</sequence>